<evidence type="ECO:0000313" key="1">
    <source>
        <dbReference type="EMBL" id="RCW91987.1"/>
    </source>
</evidence>
<dbReference type="OrthoDB" id="1491261at2"/>
<keyword evidence="2" id="KW-1185">Reference proteome</keyword>
<dbReference type="Proteomes" id="UP000253436">
    <property type="component" value="Unassembled WGS sequence"/>
</dbReference>
<dbReference type="AlphaFoldDB" id="A0A368ZH77"/>
<accession>A0A368ZH77</accession>
<dbReference type="RefSeq" id="WP_114308685.1">
    <property type="nucleotide sequence ID" value="NZ_QPJO01000002.1"/>
</dbReference>
<comment type="caution">
    <text evidence="1">The sequence shown here is derived from an EMBL/GenBank/DDBJ whole genome shotgun (WGS) entry which is preliminary data.</text>
</comment>
<evidence type="ECO:0000313" key="2">
    <source>
        <dbReference type="Proteomes" id="UP000253436"/>
    </source>
</evidence>
<sequence length="174" mass="20501">MNLNEIDFYELCLDEGGIFYNEIYGLEKDVFNQWVRDNLQEINTIESYNDVVPSNEMLNGITDLGYEHIHYQCHYSAKASTIADCNFTYYTGFVSRNTFPYPIITHSFNTVDGNIIDLARIEDAEDPFNEENDSLPHTYYGIEIPRDFVLNYEQETIEEKSMKPLLYEWFLHNN</sequence>
<proteinExistence type="predicted"/>
<dbReference type="EMBL" id="QPJO01000002">
    <property type="protein sequence ID" value="RCW91987.1"/>
    <property type="molecule type" value="Genomic_DNA"/>
</dbReference>
<gene>
    <name evidence="1" type="ORF">DFQ08_1026</name>
</gene>
<protein>
    <submittedName>
        <fullName evidence="1">Uncharacterized protein</fullName>
    </submittedName>
</protein>
<organism evidence="1 2">
    <name type="scientific">Winogradskyella arenosi</name>
    <dbReference type="NCBI Taxonomy" id="533325"/>
    <lineage>
        <taxon>Bacteria</taxon>
        <taxon>Pseudomonadati</taxon>
        <taxon>Bacteroidota</taxon>
        <taxon>Flavobacteriia</taxon>
        <taxon>Flavobacteriales</taxon>
        <taxon>Flavobacteriaceae</taxon>
        <taxon>Winogradskyella</taxon>
    </lineage>
</organism>
<name>A0A368ZH77_9FLAO</name>
<reference evidence="1 2" key="1">
    <citation type="submission" date="2018-07" db="EMBL/GenBank/DDBJ databases">
        <title>Genomic Encyclopedia of Type Strains, Phase III (KMG-III): the genomes of soil and plant-associated and newly described type strains.</title>
        <authorList>
            <person name="Whitman W."/>
        </authorList>
    </citation>
    <scope>NUCLEOTIDE SEQUENCE [LARGE SCALE GENOMIC DNA]</scope>
    <source>
        <strain evidence="1 2">CECT 7958</strain>
    </source>
</reference>